<name>A0A919XLI6_9BACL</name>
<dbReference type="Proteomes" id="UP000679779">
    <property type="component" value="Unassembled WGS sequence"/>
</dbReference>
<organism evidence="1 2">
    <name type="scientific">Paenibacillus albilobatus</name>
    <dbReference type="NCBI Taxonomy" id="2716884"/>
    <lineage>
        <taxon>Bacteria</taxon>
        <taxon>Bacillati</taxon>
        <taxon>Bacillota</taxon>
        <taxon>Bacilli</taxon>
        <taxon>Bacillales</taxon>
        <taxon>Paenibacillaceae</taxon>
        <taxon>Paenibacillus</taxon>
    </lineage>
</organism>
<reference evidence="1" key="1">
    <citation type="submission" date="2021-03" db="EMBL/GenBank/DDBJ databases">
        <title>Antimicrobial resistance genes in bacteria isolated from Japanese honey, and their potential for conferring macrolide and lincosamide resistance in the American foulbrood pathogen Paenibacillus larvae.</title>
        <authorList>
            <person name="Okamoto M."/>
            <person name="Kumagai M."/>
            <person name="Kanamori H."/>
            <person name="Takamatsu D."/>
        </authorList>
    </citation>
    <scope>NUCLEOTIDE SEQUENCE</scope>
    <source>
        <strain evidence="1">J2TS6</strain>
    </source>
</reference>
<accession>A0A919XLI6</accession>
<comment type="caution">
    <text evidence="1">The sequence shown here is derived from an EMBL/GenBank/DDBJ whole genome shotgun (WGS) entry which is preliminary data.</text>
</comment>
<gene>
    <name evidence="1" type="ORF">J2TS6_40280</name>
</gene>
<proteinExistence type="predicted"/>
<sequence length="87" mass="9907">MGVFLQERSAFYAELVDMNGQVLLDESKKIEPKDYQDDAETLQSPIFKTAIRKTQDDPDFTDCLINMDTLKIVTFDELLNAKISSAE</sequence>
<dbReference type="EMBL" id="BORQ01000005">
    <property type="protein sequence ID" value="GIO32887.1"/>
    <property type="molecule type" value="Genomic_DNA"/>
</dbReference>
<protein>
    <submittedName>
        <fullName evidence="1">Uncharacterized protein</fullName>
    </submittedName>
</protein>
<keyword evidence="2" id="KW-1185">Reference proteome</keyword>
<evidence type="ECO:0000313" key="2">
    <source>
        <dbReference type="Proteomes" id="UP000679779"/>
    </source>
</evidence>
<evidence type="ECO:0000313" key="1">
    <source>
        <dbReference type="EMBL" id="GIO32887.1"/>
    </source>
</evidence>
<dbReference type="AlphaFoldDB" id="A0A919XLI6"/>